<dbReference type="EMBL" id="KQ980762">
    <property type="protein sequence ID" value="KYN13518.1"/>
    <property type="molecule type" value="Genomic_DNA"/>
</dbReference>
<feature type="non-terminal residue" evidence="1">
    <location>
        <position position="1"/>
    </location>
</feature>
<dbReference type="AlphaFoldDB" id="A0A195DKW4"/>
<protein>
    <submittedName>
        <fullName evidence="1">Uncharacterized protein</fullName>
    </submittedName>
</protein>
<evidence type="ECO:0000313" key="1">
    <source>
        <dbReference type="EMBL" id="KYN13518.1"/>
    </source>
</evidence>
<organism evidence="1 2">
    <name type="scientific">Trachymyrmex cornetzi</name>
    <dbReference type="NCBI Taxonomy" id="471704"/>
    <lineage>
        <taxon>Eukaryota</taxon>
        <taxon>Metazoa</taxon>
        <taxon>Ecdysozoa</taxon>
        <taxon>Arthropoda</taxon>
        <taxon>Hexapoda</taxon>
        <taxon>Insecta</taxon>
        <taxon>Pterygota</taxon>
        <taxon>Neoptera</taxon>
        <taxon>Endopterygota</taxon>
        <taxon>Hymenoptera</taxon>
        <taxon>Apocrita</taxon>
        <taxon>Aculeata</taxon>
        <taxon>Formicoidea</taxon>
        <taxon>Formicidae</taxon>
        <taxon>Myrmicinae</taxon>
        <taxon>Trachymyrmex</taxon>
    </lineage>
</organism>
<proteinExistence type="predicted"/>
<sequence>HVSLKIHFLHNHLDFFSPNLGEFSEEHDDRFHQDIAIIEKRFKGKDIKHMLGEYCWSIVHDTKPKSYKRPRFL</sequence>
<dbReference type="PANTHER" id="PTHR46114:SF2">
    <property type="entry name" value="CULLIN N-TERMINAL DOMAIN-CONTAINING PROTEIN"/>
    <property type="match status" value="1"/>
</dbReference>
<reference evidence="1 2" key="1">
    <citation type="submission" date="2015-09" db="EMBL/GenBank/DDBJ databases">
        <title>Trachymyrmex cornetzi WGS genome.</title>
        <authorList>
            <person name="Nygaard S."/>
            <person name="Hu H."/>
            <person name="Boomsma J."/>
            <person name="Zhang G."/>
        </authorList>
    </citation>
    <scope>NUCLEOTIDE SEQUENCE [LARGE SCALE GENOMIC DNA]</scope>
    <source>
        <strain evidence="1">Tcor2-1</strain>
        <tissue evidence="1">Whole body</tissue>
    </source>
</reference>
<gene>
    <name evidence="1" type="ORF">ALC57_14222</name>
</gene>
<dbReference type="Proteomes" id="UP000078492">
    <property type="component" value="Unassembled WGS sequence"/>
</dbReference>
<name>A0A195DKW4_9HYME</name>
<accession>A0A195DKW4</accession>
<evidence type="ECO:0000313" key="2">
    <source>
        <dbReference type="Proteomes" id="UP000078492"/>
    </source>
</evidence>
<dbReference type="PANTHER" id="PTHR46114">
    <property type="entry name" value="APPLE DOMAIN-CONTAINING PROTEIN"/>
    <property type="match status" value="1"/>
</dbReference>
<keyword evidence="2" id="KW-1185">Reference proteome</keyword>